<sequence>MNPNIIRHFLSEEEQRNGYFHLKCEDTDTWFGYYILIATKKRAILLRHDVFSTKEKSDKCWSQLASVRFQHGSWYSYSQLTLKFYRYPCHNPLQRNSKVKWNVFFNSKHNVEKMIHFLQQQEDNARSYRAELDHKYMAMHPHMGAFRVVHGALPHRKQD</sequence>
<name>A0A1H6FA73_9GAMM</name>
<dbReference type="AlphaFoldDB" id="A0A1H6FA73"/>
<proteinExistence type="predicted"/>
<gene>
    <name evidence="1" type="ORF">MBHS_02854</name>
</gene>
<reference evidence="1 2" key="1">
    <citation type="submission" date="2016-10" db="EMBL/GenBank/DDBJ databases">
        <authorList>
            <person name="de Groot N.N."/>
        </authorList>
    </citation>
    <scope>NUCLEOTIDE SEQUENCE [LARGE SCALE GENOMIC DNA]</scope>
    <source>
        <strain evidence="1">MBHS1</strain>
    </source>
</reference>
<protein>
    <submittedName>
        <fullName evidence="1">Uncharacterized protein</fullName>
    </submittedName>
</protein>
<accession>A0A1H6FA73</accession>
<evidence type="ECO:0000313" key="1">
    <source>
        <dbReference type="EMBL" id="SEH06988.1"/>
    </source>
</evidence>
<evidence type="ECO:0000313" key="2">
    <source>
        <dbReference type="Proteomes" id="UP000236724"/>
    </source>
</evidence>
<dbReference type="Proteomes" id="UP000236724">
    <property type="component" value="Unassembled WGS sequence"/>
</dbReference>
<keyword evidence="2" id="KW-1185">Reference proteome</keyword>
<dbReference type="RefSeq" id="WP_103920706.1">
    <property type="nucleotide sequence ID" value="NZ_FMSV02000512.1"/>
</dbReference>
<dbReference type="EMBL" id="FMSV02000512">
    <property type="protein sequence ID" value="SEH06988.1"/>
    <property type="molecule type" value="Genomic_DNA"/>
</dbReference>
<organism evidence="1 2">
    <name type="scientific">Candidatus Venteria ishoeyi</name>
    <dbReference type="NCBI Taxonomy" id="1899563"/>
    <lineage>
        <taxon>Bacteria</taxon>
        <taxon>Pseudomonadati</taxon>
        <taxon>Pseudomonadota</taxon>
        <taxon>Gammaproteobacteria</taxon>
        <taxon>Thiotrichales</taxon>
        <taxon>Thiotrichaceae</taxon>
        <taxon>Venteria</taxon>
    </lineage>
</organism>